<proteinExistence type="predicted"/>
<dbReference type="EMBL" id="LT599583">
    <property type="protein sequence ID" value="SBW78409.1"/>
    <property type="molecule type" value="Genomic_DNA"/>
</dbReference>
<feature type="compositionally biased region" description="Polar residues" evidence="1">
    <location>
        <begin position="1"/>
        <end position="10"/>
    </location>
</feature>
<dbReference type="AlphaFoldDB" id="A0A1D3JQM9"/>
<dbReference type="Proteomes" id="UP000245431">
    <property type="component" value="Chromosome PVE_r1"/>
</dbReference>
<evidence type="ECO:0000313" key="2">
    <source>
        <dbReference type="EMBL" id="SBW78409.1"/>
    </source>
</evidence>
<feature type="region of interest" description="Disordered" evidence="1">
    <location>
        <begin position="1"/>
        <end position="102"/>
    </location>
</feature>
<name>A0A1D3JQM9_PSEVE</name>
<sequence>MSSINANSNVAADYQRYENNNFNEKGQNNPLDQAAGEDAEYLDAQNQPIDHEIQSDGNGGFYQPGTGRGQPGNGEPGLGSINVGAGHQIDFDGAEPPRSLHY</sequence>
<dbReference type="RefSeq" id="WP_017849799.1">
    <property type="nucleotide sequence ID" value="NZ_AOUH01000062.1"/>
</dbReference>
<feature type="compositionally biased region" description="Gly residues" evidence="1">
    <location>
        <begin position="57"/>
        <end position="77"/>
    </location>
</feature>
<accession>A0A1D3JQM9</accession>
<evidence type="ECO:0000256" key="1">
    <source>
        <dbReference type="SAM" id="MobiDB-lite"/>
    </source>
</evidence>
<evidence type="ECO:0000313" key="3">
    <source>
        <dbReference type="Proteomes" id="UP000245431"/>
    </source>
</evidence>
<feature type="compositionally biased region" description="Low complexity" evidence="1">
    <location>
        <begin position="19"/>
        <end position="29"/>
    </location>
</feature>
<reference evidence="3" key="1">
    <citation type="submission" date="2016-07" db="EMBL/GenBank/DDBJ databases">
        <authorList>
            <person name="Florea S."/>
            <person name="Webb J.S."/>
            <person name="Jaromczyk J."/>
            <person name="Schardl C.L."/>
        </authorList>
    </citation>
    <scope>NUCLEOTIDE SEQUENCE [LARGE SCALE GENOMIC DNA]</scope>
    <source>
        <strain evidence="3">1YdBTEX2</strain>
    </source>
</reference>
<protein>
    <submittedName>
        <fullName evidence="2">Uncharacterized protein</fullName>
    </submittedName>
</protein>
<gene>
    <name evidence="2" type="ORF">PVE_R1G0521</name>
</gene>
<organism evidence="2 3">
    <name type="scientific">Pseudomonas veronii 1YdBTEX2</name>
    <dbReference type="NCBI Taxonomy" id="1295141"/>
    <lineage>
        <taxon>Bacteria</taxon>
        <taxon>Pseudomonadati</taxon>
        <taxon>Pseudomonadota</taxon>
        <taxon>Gammaproteobacteria</taxon>
        <taxon>Pseudomonadales</taxon>
        <taxon>Pseudomonadaceae</taxon>
        <taxon>Pseudomonas</taxon>
    </lineage>
</organism>